<evidence type="ECO:0000313" key="7">
    <source>
        <dbReference type="Proteomes" id="UP000033965"/>
    </source>
</evidence>
<evidence type="ECO:0000313" key="6">
    <source>
        <dbReference type="EMBL" id="KKW09459.1"/>
    </source>
</evidence>
<feature type="transmembrane region" description="Helical" evidence="5">
    <location>
        <begin position="165"/>
        <end position="187"/>
    </location>
</feature>
<feature type="transmembrane region" description="Helical" evidence="5">
    <location>
        <begin position="226"/>
        <end position="244"/>
    </location>
</feature>
<evidence type="ECO:0000256" key="1">
    <source>
        <dbReference type="ARBA" id="ARBA00004141"/>
    </source>
</evidence>
<dbReference type="EMBL" id="LCPZ01000001">
    <property type="protein sequence ID" value="KKW09459.1"/>
    <property type="molecule type" value="Genomic_DNA"/>
</dbReference>
<proteinExistence type="predicted"/>
<dbReference type="GO" id="GO:0140410">
    <property type="term" value="F:monoatomic cation:bicarbonate symporter activity"/>
    <property type="evidence" value="ECO:0007669"/>
    <property type="project" value="TreeGrafter"/>
</dbReference>
<keyword evidence="2 5" id="KW-0812">Transmembrane</keyword>
<dbReference type="InterPro" id="IPR050799">
    <property type="entry name" value="ZIP_Transporter"/>
</dbReference>
<dbReference type="InterPro" id="IPR003689">
    <property type="entry name" value="ZIP"/>
</dbReference>
<name>A0A0G1YSV1_9BACT</name>
<keyword evidence="3 5" id="KW-1133">Transmembrane helix</keyword>
<reference evidence="6 7" key="1">
    <citation type="journal article" date="2015" name="Nature">
        <title>rRNA introns, odd ribosomes, and small enigmatic genomes across a large radiation of phyla.</title>
        <authorList>
            <person name="Brown C.T."/>
            <person name="Hug L.A."/>
            <person name="Thomas B.C."/>
            <person name="Sharon I."/>
            <person name="Castelle C.J."/>
            <person name="Singh A."/>
            <person name="Wilkins M.J."/>
            <person name="Williams K.H."/>
            <person name="Banfield J.F."/>
        </authorList>
    </citation>
    <scope>NUCLEOTIDE SEQUENCE [LARGE SCALE GENOMIC DNA]</scope>
</reference>
<dbReference type="AlphaFoldDB" id="A0A0G1YSV1"/>
<evidence type="ECO:0000256" key="5">
    <source>
        <dbReference type="SAM" id="Phobius"/>
    </source>
</evidence>
<feature type="transmembrane region" description="Helical" evidence="5">
    <location>
        <begin position="193"/>
        <end position="214"/>
    </location>
</feature>
<feature type="transmembrane region" description="Helical" evidence="5">
    <location>
        <begin position="65"/>
        <end position="84"/>
    </location>
</feature>
<dbReference type="PANTHER" id="PTHR12191:SF31">
    <property type="entry name" value="IP18018P"/>
    <property type="match status" value="1"/>
</dbReference>
<feature type="transmembrane region" description="Helical" evidence="5">
    <location>
        <begin position="36"/>
        <end position="53"/>
    </location>
</feature>
<dbReference type="Pfam" id="PF02535">
    <property type="entry name" value="Zip"/>
    <property type="match status" value="1"/>
</dbReference>
<dbReference type="GO" id="GO:0071578">
    <property type="term" value="P:zinc ion import across plasma membrane"/>
    <property type="evidence" value="ECO:0007669"/>
    <property type="project" value="TreeGrafter"/>
</dbReference>
<dbReference type="GO" id="GO:0005385">
    <property type="term" value="F:zinc ion transmembrane transporter activity"/>
    <property type="evidence" value="ECO:0007669"/>
    <property type="project" value="TreeGrafter"/>
</dbReference>
<evidence type="ECO:0000256" key="3">
    <source>
        <dbReference type="ARBA" id="ARBA00022989"/>
    </source>
</evidence>
<evidence type="ECO:0000256" key="4">
    <source>
        <dbReference type="ARBA" id="ARBA00023136"/>
    </source>
</evidence>
<accession>A0A0G1YSV1</accession>
<feature type="transmembrane region" description="Helical" evidence="5">
    <location>
        <begin position="6"/>
        <end position="24"/>
    </location>
</feature>
<organism evidence="6 7">
    <name type="scientific">Candidatus Kaiserbacteria bacterium GW2011_GWA2_49_19</name>
    <dbReference type="NCBI Taxonomy" id="1618669"/>
    <lineage>
        <taxon>Bacteria</taxon>
        <taxon>Candidatus Kaiseribacteriota</taxon>
    </lineage>
</organism>
<dbReference type="GO" id="GO:0005886">
    <property type="term" value="C:plasma membrane"/>
    <property type="evidence" value="ECO:0007669"/>
    <property type="project" value="TreeGrafter"/>
</dbReference>
<keyword evidence="4 5" id="KW-0472">Membrane</keyword>
<dbReference type="PANTHER" id="PTHR12191">
    <property type="entry name" value="SOLUTE CARRIER FAMILY 39"/>
    <property type="match status" value="1"/>
</dbReference>
<comment type="caution">
    <text evidence="6">The sequence shown here is derived from an EMBL/GenBank/DDBJ whole genome shotgun (WGS) entry which is preliminary data.</text>
</comment>
<dbReference type="PATRIC" id="fig|1618669.3.peg.26"/>
<protein>
    <submittedName>
        <fullName evidence="6">Zinc transporter, ZIP family</fullName>
    </submittedName>
</protein>
<dbReference type="GO" id="GO:0030003">
    <property type="term" value="P:intracellular monoatomic cation homeostasis"/>
    <property type="evidence" value="ECO:0007669"/>
    <property type="project" value="TreeGrafter"/>
</dbReference>
<evidence type="ECO:0000256" key="2">
    <source>
        <dbReference type="ARBA" id="ARBA00022692"/>
    </source>
</evidence>
<comment type="subcellular location">
    <subcellularLocation>
        <location evidence="1">Membrane</location>
        <topology evidence="1">Multi-pass membrane protein</topology>
    </subcellularLocation>
</comment>
<sequence>MLQLILYSLVGGAFSLVGGLLLLTRVDLAKKVITPLLAFAAGAFLGVTFLDILPEAVEQAVEPHSVFIALLIGFVSFFILERLLMFFHAGESDHEHSEHTEFLPFMLILGDCIHNFLDGILIGLAYIANPVLGLTTALGVAAHEIPQEIGDFSVLLSKGWTKKRIILVNILQSLLTIPGVLVGYYMGHIFESSLPYLLAGVGGVFLYIAASDLIPEIHHKTSHRHFYRVVIPFLASILIIGYLIEITNH</sequence>
<dbReference type="Proteomes" id="UP000033965">
    <property type="component" value="Unassembled WGS sequence"/>
</dbReference>
<gene>
    <name evidence="6" type="ORF">UY44_C0001G0024</name>
</gene>